<dbReference type="InterPro" id="IPR029058">
    <property type="entry name" value="AB_hydrolase_fold"/>
</dbReference>
<name>A0A562IFV1_MICOL</name>
<comment type="caution">
    <text evidence="1">The sequence shown here is derived from an EMBL/GenBank/DDBJ whole genome shotgun (WGS) entry which is preliminary data.</text>
</comment>
<dbReference type="AlphaFoldDB" id="A0A562IFV1"/>
<accession>A0A562IFV1</accession>
<evidence type="ECO:0008006" key="3">
    <source>
        <dbReference type="Google" id="ProtNLM"/>
    </source>
</evidence>
<proteinExistence type="predicted"/>
<gene>
    <name evidence="1" type="ORF">JD77_04892</name>
</gene>
<dbReference type="Gene3D" id="3.40.50.1820">
    <property type="entry name" value="alpha/beta hydrolase"/>
    <property type="match status" value="1"/>
</dbReference>
<dbReference type="EMBL" id="VLKE01000001">
    <property type="protein sequence ID" value="TWH69877.1"/>
    <property type="molecule type" value="Genomic_DNA"/>
</dbReference>
<reference evidence="1 2" key="1">
    <citation type="submission" date="2019-07" db="EMBL/GenBank/DDBJ databases">
        <title>R&amp;d 2014.</title>
        <authorList>
            <person name="Klenk H.-P."/>
        </authorList>
    </citation>
    <scope>NUCLEOTIDE SEQUENCE [LARGE SCALE GENOMIC DNA]</scope>
    <source>
        <strain evidence="1 2">DSM 43868</strain>
    </source>
</reference>
<evidence type="ECO:0000313" key="1">
    <source>
        <dbReference type="EMBL" id="TWH69877.1"/>
    </source>
</evidence>
<sequence length="40" mass="4526">MPLTVDFSPGTHDWAYWDAKIRDVLAWLPLRGRDEASAPA</sequence>
<dbReference type="Proteomes" id="UP000319825">
    <property type="component" value="Unassembled WGS sequence"/>
</dbReference>
<keyword evidence="2" id="KW-1185">Reference proteome</keyword>
<evidence type="ECO:0000313" key="2">
    <source>
        <dbReference type="Proteomes" id="UP000319825"/>
    </source>
</evidence>
<protein>
    <recommendedName>
        <fullName evidence="3">Esterase</fullName>
    </recommendedName>
</protein>
<organism evidence="1 2">
    <name type="scientific">Micromonospora olivasterospora</name>
    <dbReference type="NCBI Taxonomy" id="1880"/>
    <lineage>
        <taxon>Bacteria</taxon>
        <taxon>Bacillati</taxon>
        <taxon>Actinomycetota</taxon>
        <taxon>Actinomycetes</taxon>
        <taxon>Micromonosporales</taxon>
        <taxon>Micromonosporaceae</taxon>
        <taxon>Micromonospora</taxon>
    </lineage>
</organism>